<evidence type="ECO:0000313" key="3">
    <source>
        <dbReference type="Proteomes" id="UP001138921"/>
    </source>
</evidence>
<dbReference type="PANTHER" id="PTHR39328:SF1">
    <property type="entry name" value="BLL2871 PROTEIN"/>
    <property type="match status" value="1"/>
</dbReference>
<dbReference type="Gene3D" id="3.60.20.10">
    <property type="entry name" value="Glutamine Phosphoribosylpyrophosphate, subunit 1, domain 1"/>
    <property type="match status" value="1"/>
</dbReference>
<dbReference type="SUPFAM" id="SSF56235">
    <property type="entry name" value="N-terminal nucleophile aminohydrolases (Ntn hydrolases)"/>
    <property type="match status" value="1"/>
</dbReference>
<feature type="chain" id="PRO_5040917259" evidence="1">
    <location>
        <begin position="28"/>
        <end position="221"/>
    </location>
</feature>
<sequence>MTFSIVARCASSGMFGAAVSSSSPAVAARCAFARSGIGAFVTQNFTDPSLGQRGLELMQRGATAAQAIDIVSATAEYSSYRQLAAIGPEGAGGTFTGTQCMPTTAFATGIHSAAVGNLLASDRVPAAMVAAFEAASGHIGGRLVAAMHAGLDAGGETDNVRSAGLVVVHNLPWAIADLRVDWSETCPIQALDDLWKVWEPRMPIYLERALRPAEAPVKDVV</sequence>
<keyword evidence="3" id="KW-1185">Reference proteome</keyword>
<accession>A0A9X1D940</accession>
<keyword evidence="1" id="KW-0732">Signal</keyword>
<dbReference type="PANTHER" id="PTHR39328">
    <property type="entry name" value="BLL2871 PROTEIN"/>
    <property type="match status" value="1"/>
</dbReference>
<dbReference type="RefSeq" id="WP_214393487.1">
    <property type="nucleotide sequence ID" value="NZ_JAFLWW010000013.1"/>
</dbReference>
<gene>
    <name evidence="2" type="ORF">J1C56_29435</name>
</gene>
<proteinExistence type="predicted"/>
<dbReference type="Proteomes" id="UP001138921">
    <property type="component" value="Unassembled WGS sequence"/>
</dbReference>
<name>A0A9X1D940_9HYPH</name>
<comment type="caution">
    <text evidence="2">The sequence shown here is derived from an EMBL/GenBank/DDBJ whole genome shotgun (WGS) entry which is preliminary data.</text>
</comment>
<reference evidence="2" key="1">
    <citation type="journal article" date="2021" name="Microorganisms">
        <title>Phylogenomic Reconstruction and Metabolic Potential of the Genus Aminobacter.</title>
        <authorList>
            <person name="Artuso I."/>
            <person name="Turrini P."/>
            <person name="Pirolo M."/>
            <person name="Lugli G.A."/>
            <person name="Ventura M."/>
            <person name="Visca P."/>
        </authorList>
    </citation>
    <scope>NUCLEOTIDE SEQUENCE</scope>
    <source>
        <strain evidence="2">LMG 26462</strain>
    </source>
</reference>
<dbReference type="InterPro" id="IPR029055">
    <property type="entry name" value="Ntn_hydrolases_N"/>
</dbReference>
<feature type="signal peptide" evidence="1">
    <location>
        <begin position="1"/>
        <end position="27"/>
    </location>
</feature>
<protein>
    <submittedName>
        <fullName evidence="2">DUF1028 domain-containing protein</fullName>
    </submittedName>
</protein>
<dbReference type="InterPro" id="IPR010430">
    <property type="entry name" value="DUF1028"/>
</dbReference>
<evidence type="ECO:0000256" key="1">
    <source>
        <dbReference type="SAM" id="SignalP"/>
    </source>
</evidence>
<dbReference type="AlphaFoldDB" id="A0A9X1D940"/>
<evidence type="ECO:0000313" key="2">
    <source>
        <dbReference type="EMBL" id="MBT1159678.1"/>
    </source>
</evidence>
<dbReference type="Pfam" id="PF06267">
    <property type="entry name" value="DUF1028"/>
    <property type="match status" value="1"/>
</dbReference>
<reference evidence="2" key="2">
    <citation type="submission" date="2021-03" db="EMBL/GenBank/DDBJ databases">
        <authorList>
            <person name="Artuso I."/>
            <person name="Turrini P."/>
            <person name="Pirolo M."/>
            <person name="Lugli G.A."/>
            <person name="Ventura M."/>
            <person name="Visca P."/>
        </authorList>
    </citation>
    <scope>NUCLEOTIDE SEQUENCE</scope>
    <source>
        <strain evidence="2">LMG 26462</strain>
    </source>
</reference>
<dbReference type="EMBL" id="JAFLWW010000013">
    <property type="protein sequence ID" value="MBT1159678.1"/>
    <property type="molecule type" value="Genomic_DNA"/>
</dbReference>
<organism evidence="2 3">
    <name type="scientific">Aminobacter anthyllidis</name>
    <dbReference type="NCBI Taxonomy" id="1035067"/>
    <lineage>
        <taxon>Bacteria</taxon>
        <taxon>Pseudomonadati</taxon>
        <taxon>Pseudomonadota</taxon>
        <taxon>Alphaproteobacteria</taxon>
        <taxon>Hyphomicrobiales</taxon>
        <taxon>Phyllobacteriaceae</taxon>
        <taxon>Aminobacter</taxon>
    </lineage>
</organism>